<name>A0A0A9EIW8_ARUDO</name>
<dbReference type="EMBL" id="GBRH01197869">
    <property type="protein sequence ID" value="JAE00027.1"/>
    <property type="molecule type" value="Transcribed_RNA"/>
</dbReference>
<protein>
    <submittedName>
        <fullName evidence="1">Uncharacterized protein</fullName>
    </submittedName>
</protein>
<reference evidence="1" key="2">
    <citation type="journal article" date="2015" name="Data Brief">
        <title>Shoot transcriptome of the giant reed, Arundo donax.</title>
        <authorList>
            <person name="Barrero R.A."/>
            <person name="Guerrero F.D."/>
            <person name="Moolhuijzen P."/>
            <person name="Goolsby J.A."/>
            <person name="Tidwell J."/>
            <person name="Bellgard S.E."/>
            <person name="Bellgard M.I."/>
        </authorList>
    </citation>
    <scope>NUCLEOTIDE SEQUENCE</scope>
    <source>
        <tissue evidence="1">Shoot tissue taken approximately 20 cm above the soil surface</tissue>
    </source>
</reference>
<sequence length="39" mass="4484">MLNNIVKEKKKYCSEGTKDKQGKQMAFLWGGDTHSQIQI</sequence>
<proteinExistence type="predicted"/>
<reference evidence="1" key="1">
    <citation type="submission" date="2014-09" db="EMBL/GenBank/DDBJ databases">
        <authorList>
            <person name="Magalhaes I.L.F."/>
            <person name="Oliveira U."/>
            <person name="Santos F.R."/>
            <person name="Vidigal T.H.D.A."/>
            <person name="Brescovit A.D."/>
            <person name="Santos A.J."/>
        </authorList>
    </citation>
    <scope>NUCLEOTIDE SEQUENCE</scope>
    <source>
        <tissue evidence="1">Shoot tissue taken approximately 20 cm above the soil surface</tissue>
    </source>
</reference>
<dbReference type="AlphaFoldDB" id="A0A0A9EIW8"/>
<organism evidence="1">
    <name type="scientific">Arundo donax</name>
    <name type="common">Giant reed</name>
    <name type="synonym">Donax arundinaceus</name>
    <dbReference type="NCBI Taxonomy" id="35708"/>
    <lineage>
        <taxon>Eukaryota</taxon>
        <taxon>Viridiplantae</taxon>
        <taxon>Streptophyta</taxon>
        <taxon>Embryophyta</taxon>
        <taxon>Tracheophyta</taxon>
        <taxon>Spermatophyta</taxon>
        <taxon>Magnoliopsida</taxon>
        <taxon>Liliopsida</taxon>
        <taxon>Poales</taxon>
        <taxon>Poaceae</taxon>
        <taxon>PACMAD clade</taxon>
        <taxon>Arundinoideae</taxon>
        <taxon>Arundineae</taxon>
        <taxon>Arundo</taxon>
    </lineage>
</organism>
<accession>A0A0A9EIW8</accession>
<evidence type="ECO:0000313" key="1">
    <source>
        <dbReference type="EMBL" id="JAE00027.1"/>
    </source>
</evidence>